<keyword evidence="2" id="KW-1185">Reference proteome</keyword>
<proteinExistence type="predicted"/>
<accession>A0A1I0MNJ0</accession>
<dbReference type="Proteomes" id="UP000199437">
    <property type="component" value="Unassembled WGS sequence"/>
</dbReference>
<evidence type="ECO:0008006" key="3">
    <source>
        <dbReference type="Google" id="ProtNLM"/>
    </source>
</evidence>
<evidence type="ECO:0000313" key="2">
    <source>
        <dbReference type="Proteomes" id="UP000199437"/>
    </source>
</evidence>
<dbReference type="STRING" id="1267423.SAMN05216290_0564"/>
<protein>
    <recommendedName>
        <fullName evidence="3">Addiction module component</fullName>
    </recommendedName>
</protein>
<dbReference type="AlphaFoldDB" id="A0A1I0MNJ0"/>
<gene>
    <name evidence="1" type="ORF">SAMN05216290_0564</name>
</gene>
<reference evidence="2" key="1">
    <citation type="submission" date="2016-10" db="EMBL/GenBank/DDBJ databases">
        <authorList>
            <person name="Varghese N."/>
            <person name="Submissions S."/>
        </authorList>
    </citation>
    <scope>NUCLEOTIDE SEQUENCE [LARGE SCALE GENOMIC DNA]</scope>
    <source>
        <strain evidence="2">CGMCC 1.12402</strain>
    </source>
</reference>
<dbReference type="GeneID" id="99985320"/>
<dbReference type="OrthoDB" id="982589at2"/>
<dbReference type="RefSeq" id="WP_090256868.1">
    <property type="nucleotide sequence ID" value="NZ_FOIR01000001.1"/>
</dbReference>
<dbReference type="EMBL" id="FOIR01000001">
    <property type="protein sequence ID" value="SEV90033.1"/>
    <property type="molecule type" value="Genomic_DNA"/>
</dbReference>
<name>A0A1I0MNJ0_9BACT</name>
<sequence>MDTQSIKLDLIQWLTELKDAEVLKQVQLIKENEDWWNQISDQEKEAIDYGLKELEEGKGIPHNVVMEETRKKYGL</sequence>
<organism evidence="1 2">
    <name type="scientific">Roseivirga pacifica</name>
    <dbReference type="NCBI Taxonomy" id="1267423"/>
    <lineage>
        <taxon>Bacteria</taxon>
        <taxon>Pseudomonadati</taxon>
        <taxon>Bacteroidota</taxon>
        <taxon>Cytophagia</taxon>
        <taxon>Cytophagales</taxon>
        <taxon>Roseivirgaceae</taxon>
        <taxon>Roseivirga</taxon>
    </lineage>
</organism>
<evidence type="ECO:0000313" key="1">
    <source>
        <dbReference type="EMBL" id="SEV90033.1"/>
    </source>
</evidence>